<evidence type="ECO:0000256" key="5">
    <source>
        <dbReference type="SAM" id="SignalP"/>
    </source>
</evidence>
<accession>A0A238Z2I4</accession>
<keyword evidence="8" id="KW-1185">Reference proteome</keyword>
<dbReference type="AlphaFoldDB" id="A0A238Z2I4"/>
<evidence type="ECO:0000256" key="2">
    <source>
        <dbReference type="ARBA" id="ARBA00023136"/>
    </source>
</evidence>
<evidence type="ECO:0000256" key="3">
    <source>
        <dbReference type="ARBA" id="ARBA00023139"/>
    </source>
</evidence>
<reference evidence="7 8" key="1">
    <citation type="submission" date="2017-06" db="EMBL/GenBank/DDBJ databases">
        <authorList>
            <person name="Kim H.J."/>
            <person name="Triplett B.A."/>
        </authorList>
    </citation>
    <scope>NUCLEOTIDE SEQUENCE [LARGE SCALE GENOMIC DNA]</scope>
    <source>
        <strain evidence="7 8">DSM 13116</strain>
    </source>
</reference>
<organism evidence="7 8">
    <name type="scientific">Humidesulfovibrio mexicanus</name>
    <dbReference type="NCBI Taxonomy" id="147047"/>
    <lineage>
        <taxon>Bacteria</taxon>
        <taxon>Pseudomonadati</taxon>
        <taxon>Thermodesulfobacteriota</taxon>
        <taxon>Desulfovibrionia</taxon>
        <taxon>Desulfovibrionales</taxon>
        <taxon>Desulfovibrionaceae</taxon>
        <taxon>Humidesulfovibrio</taxon>
    </lineage>
</organism>
<dbReference type="InterPro" id="IPR036328">
    <property type="entry name" value="MliC_sf"/>
</dbReference>
<proteinExistence type="predicted"/>
<keyword evidence="2" id="KW-0472">Membrane</keyword>
<evidence type="ECO:0000313" key="8">
    <source>
        <dbReference type="Proteomes" id="UP000198324"/>
    </source>
</evidence>
<dbReference type="Pfam" id="PF09864">
    <property type="entry name" value="MliC"/>
    <property type="match status" value="1"/>
</dbReference>
<name>A0A238Z2I4_9BACT</name>
<sequence>MNRIIPAFALTLLSALFVAGPAFCGQTADARFEAPDGRQLRARFDIPGKRVRVTLPDGARLTLPLALSASGARYSDGRATFWEHHGDVRVERDGKLIFQGREAALLERERPVRVAASRFLEALAREDTSFAHRFPLGRFRCSLESEPGGGARDALCVHEPDAVMVQGGLASVLCAAAPHDAAQRGAFVQLDDALWLLLRREAEGHWQGVAWFLGQGQPRLGTEAAQSLGLPPGALEAIGWRVATP</sequence>
<dbReference type="Gene3D" id="2.40.128.200">
    <property type="match status" value="1"/>
</dbReference>
<keyword evidence="3" id="KW-0564">Palmitate</keyword>
<evidence type="ECO:0000256" key="1">
    <source>
        <dbReference type="ARBA" id="ARBA00022729"/>
    </source>
</evidence>
<evidence type="ECO:0000313" key="7">
    <source>
        <dbReference type="EMBL" id="SNR77556.1"/>
    </source>
</evidence>
<dbReference type="InterPro" id="IPR018660">
    <property type="entry name" value="MliC"/>
</dbReference>
<feature type="domain" description="C-type lysozyme inhibitor" evidence="6">
    <location>
        <begin position="35"/>
        <end position="95"/>
    </location>
</feature>
<evidence type="ECO:0000256" key="4">
    <source>
        <dbReference type="ARBA" id="ARBA00023288"/>
    </source>
</evidence>
<feature type="signal peptide" evidence="5">
    <location>
        <begin position="1"/>
        <end position="24"/>
    </location>
</feature>
<dbReference type="OrthoDB" id="287220at2"/>
<dbReference type="EMBL" id="FZOC01000002">
    <property type="protein sequence ID" value="SNR77556.1"/>
    <property type="molecule type" value="Genomic_DNA"/>
</dbReference>
<keyword evidence="1 5" id="KW-0732">Signal</keyword>
<keyword evidence="4" id="KW-0449">Lipoprotein</keyword>
<dbReference type="RefSeq" id="WP_089272713.1">
    <property type="nucleotide sequence ID" value="NZ_FZOC01000002.1"/>
</dbReference>
<feature type="chain" id="PRO_5013076786" evidence="5">
    <location>
        <begin position="25"/>
        <end position="245"/>
    </location>
</feature>
<protein>
    <submittedName>
        <fullName evidence="7">Membrane-bound lysozyme-inhibitor of c-type lysozyme</fullName>
    </submittedName>
</protein>
<dbReference type="SUPFAM" id="SSF141488">
    <property type="entry name" value="YdhA-like"/>
    <property type="match status" value="1"/>
</dbReference>
<evidence type="ECO:0000259" key="6">
    <source>
        <dbReference type="Pfam" id="PF09864"/>
    </source>
</evidence>
<gene>
    <name evidence="7" type="ORF">SAMN04488503_1193</name>
</gene>
<dbReference type="Proteomes" id="UP000198324">
    <property type="component" value="Unassembled WGS sequence"/>
</dbReference>